<dbReference type="InterPro" id="IPR028946">
    <property type="entry name" value="Ntox44"/>
</dbReference>
<dbReference type="Proteomes" id="UP000067626">
    <property type="component" value="Chromosome"/>
</dbReference>
<keyword evidence="4" id="KW-1185">Reference proteome</keyword>
<sequence length="350" mass="38542">MSQNDSSETPPTGTDPVRQEATQATFGDNAPGECTNGCPEYVLVLKGRPPDSDPFKKHPLPSSRRIDIEYHVAFTAADPGDPVPKQGSHAYEPSREHERPLSADEYARLQKVYVWAEPYGYAALRIREANELAKGRIAVPREKLRHEQVGSKTRLICEFDVLDSVPGYIASEMQKNLNDPDVGRIRNHLNTARQQVQGDTFGRLDGFAAAGETAQGLGIFGNRVRADEGWINSGMDLIAGDVNDWDHKPRIRPVWGTDNRIGNKPVVYYYDVWSNLHYGYIANAATIPKHTAQGGSSFANIFDSGRLDENADSSAVSAGHDLYGTNPAANIDDVIALVERNQGLWARSAR</sequence>
<feature type="region of interest" description="Disordered" evidence="1">
    <location>
        <begin position="76"/>
        <end position="101"/>
    </location>
</feature>
<evidence type="ECO:0000256" key="1">
    <source>
        <dbReference type="SAM" id="MobiDB-lite"/>
    </source>
</evidence>
<dbReference type="OrthoDB" id="9204728at2"/>
<organism evidence="3 4">
    <name type="scientific">Chondromyces crocatus</name>
    <dbReference type="NCBI Taxonomy" id="52"/>
    <lineage>
        <taxon>Bacteria</taxon>
        <taxon>Pseudomonadati</taxon>
        <taxon>Myxococcota</taxon>
        <taxon>Polyangia</taxon>
        <taxon>Polyangiales</taxon>
        <taxon>Polyangiaceae</taxon>
        <taxon>Chondromyces</taxon>
    </lineage>
</organism>
<reference evidence="3 4" key="1">
    <citation type="submission" date="2015-07" db="EMBL/GenBank/DDBJ databases">
        <title>Genome analysis of myxobacterium Chondromyces crocatus Cm c5 reveals a high potential for natural compound synthesis and the genetic basis for the loss of fruiting body formation.</title>
        <authorList>
            <person name="Zaburannyi N."/>
            <person name="Bunk B."/>
            <person name="Maier J."/>
            <person name="Overmann J."/>
            <person name="Mueller R."/>
        </authorList>
    </citation>
    <scope>NUCLEOTIDE SEQUENCE [LARGE SCALE GENOMIC DNA]</scope>
    <source>
        <strain evidence="3 4">Cm c5</strain>
    </source>
</reference>
<gene>
    <name evidence="3" type="ORF">CMC5_016760</name>
</gene>
<dbReference type="EMBL" id="CP012159">
    <property type="protein sequence ID" value="AKT37535.1"/>
    <property type="molecule type" value="Genomic_DNA"/>
</dbReference>
<feature type="region of interest" description="Disordered" evidence="1">
    <location>
        <begin position="1"/>
        <end position="38"/>
    </location>
</feature>
<name>A0A0K1E9I8_CHOCO</name>
<feature type="domain" description="Bacterial toxin 44" evidence="2">
    <location>
        <begin position="244"/>
        <end position="323"/>
    </location>
</feature>
<feature type="compositionally biased region" description="Polar residues" evidence="1">
    <location>
        <begin position="1"/>
        <end position="12"/>
    </location>
</feature>
<dbReference type="AlphaFoldDB" id="A0A0K1E9I8"/>
<evidence type="ECO:0000313" key="4">
    <source>
        <dbReference type="Proteomes" id="UP000067626"/>
    </source>
</evidence>
<protein>
    <recommendedName>
        <fullName evidence="2">Bacterial toxin 44 domain-containing protein</fullName>
    </recommendedName>
</protein>
<evidence type="ECO:0000313" key="3">
    <source>
        <dbReference type="EMBL" id="AKT37535.1"/>
    </source>
</evidence>
<feature type="compositionally biased region" description="Basic and acidic residues" evidence="1">
    <location>
        <begin position="92"/>
        <end position="101"/>
    </location>
</feature>
<proteinExistence type="predicted"/>
<dbReference type="Pfam" id="PF15607">
    <property type="entry name" value="Ntox44"/>
    <property type="match status" value="1"/>
</dbReference>
<evidence type="ECO:0000259" key="2">
    <source>
        <dbReference type="Pfam" id="PF15607"/>
    </source>
</evidence>
<accession>A0A0K1E9I8</accession>
<dbReference type="RefSeq" id="WP_050429887.1">
    <property type="nucleotide sequence ID" value="NZ_CP012159.1"/>
</dbReference>
<dbReference type="KEGG" id="ccro:CMC5_016760"/>